<organism evidence="10 11">
    <name type="scientific">Tritrichomonas musculus</name>
    <dbReference type="NCBI Taxonomy" id="1915356"/>
    <lineage>
        <taxon>Eukaryota</taxon>
        <taxon>Metamonada</taxon>
        <taxon>Parabasalia</taxon>
        <taxon>Tritrichomonadida</taxon>
        <taxon>Tritrichomonadidae</taxon>
        <taxon>Tritrichomonas</taxon>
    </lineage>
</organism>
<dbReference type="Gene3D" id="3.40.50.300">
    <property type="entry name" value="P-loop containing nucleotide triphosphate hydrolases"/>
    <property type="match status" value="2"/>
</dbReference>
<keyword evidence="11" id="KW-1185">Reference proteome</keyword>
<dbReference type="PANTHER" id="PTHR30612">
    <property type="entry name" value="SECA INNER MEMBRANE COMPONENT OF SEC PROTEIN SECRETION SYSTEM"/>
    <property type="match status" value="1"/>
</dbReference>
<dbReference type="InterPro" id="IPR027417">
    <property type="entry name" value="P-loop_NTPase"/>
</dbReference>
<evidence type="ECO:0000256" key="2">
    <source>
        <dbReference type="ARBA" id="ARBA00022741"/>
    </source>
</evidence>
<dbReference type="InterPro" id="IPR014018">
    <property type="entry name" value="SecA_motor_DEAD"/>
</dbReference>
<keyword evidence="6" id="KW-0811">Translocation</keyword>
<keyword evidence="3" id="KW-0067">ATP-binding</keyword>
<gene>
    <name evidence="10" type="ORF">M9Y10_024452</name>
</gene>
<evidence type="ECO:0000256" key="1">
    <source>
        <dbReference type="ARBA" id="ARBA00022448"/>
    </source>
</evidence>
<keyword evidence="4" id="KW-0653">Protein transport</keyword>
<dbReference type="InterPro" id="IPR000185">
    <property type="entry name" value="SecA"/>
</dbReference>
<comment type="caution">
    <text evidence="10">The sequence shown here is derived from an EMBL/GenBank/DDBJ whole genome shotgun (WGS) entry which is preliminary data.</text>
</comment>
<proteinExistence type="predicted"/>
<evidence type="ECO:0000313" key="10">
    <source>
        <dbReference type="EMBL" id="KAK8844241.1"/>
    </source>
</evidence>
<keyword evidence="1" id="KW-0813">Transport</keyword>
<dbReference type="InterPro" id="IPR044722">
    <property type="entry name" value="SecA_SF2_C"/>
</dbReference>
<feature type="transmembrane region" description="Helical" evidence="8">
    <location>
        <begin position="1400"/>
        <end position="1420"/>
    </location>
</feature>
<evidence type="ECO:0000313" key="11">
    <source>
        <dbReference type="Proteomes" id="UP001470230"/>
    </source>
</evidence>
<dbReference type="PROSITE" id="PS51196">
    <property type="entry name" value="SECA_MOTOR_DEAD"/>
    <property type="match status" value="1"/>
</dbReference>
<protein>
    <recommendedName>
        <fullName evidence="9">SecA family profile domain-containing protein</fullName>
    </recommendedName>
</protein>
<name>A0ABR2HBZ7_9EUKA</name>
<dbReference type="Proteomes" id="UP001470230">
    <property type="component" value="Unassembled WGS sequence"/>
</dbReference>
<reference evidence="10 11" key="1">
    <citation type="submission" date="2024-04" db="EMBL/GenBank/DDBJ databases">
        <title>Tritrichomonas musculus Genome.</title>
        <authorList>
            <person name="Alves-Ferreira E."/>
            <person name="Grigg M."/>
            <person name="Lorenzi H."/>
            <person name="Galac M."/>
        </authorList>
    </citation>
    <scope>NUCLEOTIDE SEQUENCE [LARGE SCALE GENOMIC DNA]</scope>
    <source>
        <strain evidence="10 11">EAF2021</strain>
    </source>
</reference>
<sequence>MRLFQPSTCFSKYHSWYLTDTPIAILCLDFNIIKRYSEDYILQFIKLEVDLMKASGFTLVICAKIDFFLSKDSMEFILKGHQFEEIHINMEHHSYLDEKKYFYKLLETNEKHLLDNGFLYFYTNFFLDNRSNIHLKDIKSEKRFFQLIYFSDDFDKALKTGTTEFTNESFGFKYVSKPFSYCKTGFDYEFIRILLCNVPIYNSSDEESDLIPYSTPGIGFAYINQEDFLNCEDFRVHILFDDIINRSSLIEKYVDFDDIHLIRPDFYVNDSLYLTPTDANTLKSVKNIQNIAKEKLNINLGEFKRENIFHLFKTQQVIKGLQYVVYAYQHYKNIENEKFLIHTNQVFTALEACRICLYNTKKDEKGVIYQVETGEGKSCIIQLIAAVLALSNKTVHIASSNINLSNRDYYESLNFFKQLDLESAVLLHYNELPYINFQNLPNDNNNYQKEFYPEKFFAKKLFNNSSGMNLSVCGIKNQNIVKERANIVYSTFINFECLYLRLMEMFPSYTNKYFNDCSLLIDEADYILIDELTNGTILSRPMNTNGEEVLSYVYDCYEQKKDVKNVLRNIKQRWPKCTDLCENDVIEMYKEIDIIQQPEFTNGKKYSIEKINIKEKRKKKSLNDIKKSVKNGIKDLLNKIPISKDKQKEELADDSIDNIEYKDESEIIKDKSKKHNEKYIVKEYKTIIPFDYDHKGILEPNKEFNGFIQQFIAIKEKKKSGEKDKWKIKDVSMNYLYVSHPIFVNLYSGVCGLTGTIGNKYDKELLKENYKLITKKIPRNNPNRRIELPILLCSSIEERNWKILNEIEQYHQKSIPILVIFKDLNEIYYMYNVLVSKGIKNINVFDGKDEKIKPDRIAGLNGAISLGTNICGRGTDIKDPIKPLHVVVSYYTANTRVMHQAFGRTARQGKEGTVRVICLLSQFISPIETFTEKSIKVTLNDFDLKNTMQIKFIEEFRKKRKWIFDSKIKSQKIKKEYIKQMRDARININRINAFNYQYPICMSIQTFLDIQAQKVFSLYNCPNCKYTWRLFQKYIREMILESWSLFIDQADREYYLNSHQISYEDFLNNKLINVKECLNMMIPQKQFQSDYDIVPTFMHIFKLVLHKYEDKVLNSFPKKISNVFSSIGSDSFCSFFIGFRPYSLINKSGARIITLGDNDQKQNFIIDPELKYIRKQPNGLRSVLLSITEKIDEIFNKICQKINEVVGSYLGLRFFLRRTLGGCEFGLCFDFELENDDFQISNNSNCIVDKDPLLVFTISVKSMVPLLAGILIIGLVYIAKISATIAQFISCFNPDLALKLVKKTVKIIFDKIVKEAIQNQIDSFCNRIYNFLSNVVLKQIEFIKTRNKDLAFVFNLLLKIAINKDFSKSGDALNDLFEKNSFIKINANFCDQSNFQMNHFLKIGFLLMLAFGSFMVNFHYRSKALKYKTQNVAENYDKSIDPDKTDQAIYENGQFVNEEFYI</sequence>
<keyword evidence="8" id="KW-0812">Transmembrane</keyword>
<dbReference type="SUPFAM" id="SSF52540">
    <property type="entry name" value="P-loop containing nucleoside triphosphate hydrolases"/>
    <property type="match status" value="2"/>
</dbReference>
<keyword evidence="8" id="KW-1133">Transmembrane helix</keyword>
<feature type="domain" description="SecA family profile" evidence="9">
    <location>
        <begin position="221"/>
        <end position="951"/>
    </location>
</feature>
<evidence type="ECO:0000256" key="8">
    <source>
        <dbReference type="SAM" id="Phobius"/>
    </source>
</evidence>
<dbReference type="EMBL" id="JAPFFF010000033">
    <property type="protein sequence ID" value="KAK8844241.1"/>
    <property type="molecule type" value="Genomic_DNA"/>
</dbReference>
<evidence type="ECO:0000256" key="4">
    <source>
        <dbReference type="ARBA" id="ARBA00022927"/>
    </source>
</evidence>
<dbReference type="Pfam" id="PF21090">
    <property type="entry name" value="P-loop_SecA"/>
    <property type="match status" value="1"/>
</dbReference>
<keyword evidence="2" id="KW-0547">Nucleotide-binding</keyword>
<keyword evidence="7 8" id="KW-0472">Membrane</keyword>
<dbReference type="Pfam" id="PF07517">
    <property type="entry name" value="SecA_DEAD"/>
    <property type="match status" value="1"/>
</dbReference>
<keyword evidence="5" id="KW-1278">Translocase</keyword>
<evidence type="ECO:0000256" key="7">
    <source>
        <dbReference type="ARBA" id="ARBA00023136"/>
    </source>
</evidence>
<evidence type="ECO:0000256" key="6">
    <source>
        <dbReference type="ARBA" id="ARBA00023010"/>
    </source>
</evidence>
<evidence type="ECO:0000259" key="9">
    <source>
        <dbReference type="PROSITE" id="PS51196"/>
    </source>
</evidence>
<evidence type="ECO:0000256" key="5">
    <source>
        <dbReference type="ARBA" id="ARBA00022967"/>
    </source>
</evidence>
<accession>A0ABR2HBZ7</accession>
<evidence type="ECO:0000256" key="3">
    <source>
        <dbReference type="ARBA" id="ARBA00022840"/>
    </source>
</evidence>
<dbReference type="PANTHER" id="PTHR30612:SF0">
    <property type="entry name" value="CHLOROPLAST PROTEIN-TRANSPORTING ATPASE"/>
    <property type="match status" value="1"/>
</dbReference>
<dbReference type="InterPro" id="IPR011115">
    <property type="entry name" value="SecA_DEAD"/>
</dbReference>